<reference evidence="2 3" key="1">
    <citation type="journal article" date="2018" name="Nat. Ecol. Evol.">
        <title>Pezizomycetes genomes reveal the molecular basis of ectomycorrhizal truffle lifestyle.</title>
        <authorList>
            <person name="Murat C."/>
            <person name="Payen T."/>
            <person name="Noel B."/>
            <person name="Kuo A."/>
            <person name="Morin E."/>
            <person name="Chen J."/>
            <person name="Kohler A."/>
            <person name="Krizsan K."/>
            <person name="Balestrini R."/>
            <person name="Da Silva C."/>
            <person name="Montanini B."/>
            <person name="Hainaut M."/>
            <person name="Levati E."/>
            <person name="Barry K.W."/>
            <person name="Belfiori B."/>
            <person name="Cichocki N."/>
            <person name="Clum A."/>
            <person name="Dockter R.B."/>
            <person name="Fauchery L."/>
            <person name="Guy J."/>
            <person name="Iotti M."/>
            <person name="Le Tacon F."/>
            <person name="Lindquist E.A."/>
            <person name="Lipzen A."/>
            <person name="Malagnac F."/>
            <person name="Mello A."/>
            <person name="Molinier V."/>
            <person name="Miyauchi S."/>
            <person name="Poulain J."/>
            <person name="Riccioni C."/>
            <person name="Rubini A."/>
            <person name="Sitrit Y."/>
            <person name="Splivallo R."/>
            <person name="Traeger S."/>
            <person name="Wang M."/>
            <person name="Zifcakova L."/>
            <person name="Wipf D."/>
            <person name="Zambonelli A."/>
            <person name="Paolocci F."/>
            <person name="Nowrousian M."/>
            <person name="Ottonello S."/>
            <person name="Baldrian P."/>
            <person name="Spatafora J.W."/>
            <person name="Henrissat B."/>
            <person name="Nagy L.G."/>
            <person name="Aury J.M."/>
            <person name="Wincker P."/>
            <person name="Grigoriev I.V."/>
            <person name="Bonfante P."/>
            <person name="Martin F.M."/>
        </authorList>
    </citation>
    <scope>NUCLEOTIDE SEQUENCE [LARGE SCALE GENOMIC DNA]</scope>
    <source>
        <strain evidence="2 3">ATCC MYA-4762</strain>
    </source>
</reference>
<evidence type="ECO:0000313" key="2">
    <source>
        <dbReference type="EMBL" id="RPB22071.1"/>
    </source>
</evidence>
<keyword evidence="3" id="KW-1185">Reference proteome</keyword>
<dbReference type="EMBL" id="ML121555">
    <property type="protein sequence ID" value="RPB22071.1"/>
    <property type="molecule type" value="Genomic_DNA"/>
</dbReference>
<feature type="region of interest" description="Disordered" evidence="1">
    <location>
        <begin position="527"/>
        <end position="555"/>
    </location>
</feature>
<feature type="compositionally biased region" description="Basic and acidic residues" evidence="1">
    <location>
        <begin position="240"/>
        <end position="250"/>
    </location>
</feature>
<evidence type="ECO:0000256" key="1">
    <source>
        <dbReference type="SAM" id="MobiDB-lite"/>
    </source>
</evidence>
<dbReference type="Proteomes" id="UP000267821">
    <property type="component" value="Unassembled WGS sequence"/>
</dbReference>
<evidence type="ECO:0000313" key="3">
    <source>
        <dbReference type="Proteomes" id="UP000267821"/>
    </source>
</evidence>
<protein>
    <submittedName>
        <fullName evidence="2">Uncharacterized protein</fullName>
    </submittedName>
</protein>
<accession>A0A3N4LN12</accession>
<proteinExistence type="predicted"/>
<feature type="compositionally biased region" description="Basic residues" evidence="1">
    <location>
        <begin position="849"/>
        <end position="866"/>
    </location>
</feature>
<dbReference type="OrthoDB" id="5380740at2759"/>
<feature type="compositionally biased region" description="Polar residues" evidence="1">
    <location>
        <begin position="387"/>
        <end position="413"/>
    </location>
</feature>
<feature type="compositionally biased region" description="Polar residues" evidence="1">
    <location>
        <begin position="593"/>
        <end position="606"/>
    </location>
</feature>
<dbReference type="InParanoid" id="A0A3N4LN12"/>
<feature type="region of interest" description="Disordered" evidence="1">
    <location>
        <begin position="371"/>
        <end position="435"/>
    </location>
</feature>
<dbReference type="STRING" id="1051890.A0A3N4LN12"/>
<feature type="region of interest" description="Disordered" evidence="1">
    <location>
        <begin position="240"/>
        <end position="278"/>
    </location>
</feature>
<feature type="compositionally biased region" description="Polar residues" evidence="1">
    <location>
        <begin position="422"/>
        <end position="435"/>
    </location>
</feature>
<name>A0A3N4LN12_9PEZI</name>
<gene>
    <name evidence="2" type="ORF">L211DRAFT_840177</name>
</gene>
<feature type="region of interest" description="Disordered" evidence="1">
    <location>
        <begin position="583"/>
        <end position="610"/>
    </location>
</feature>
<organism evidence="2 3">
    <name type="scientific">Terfezia boudieri ATCC MYA-4762</name>
    <dbReference type="NCBI Taxonomy" id="1051890"/>
    <lineage>
        <taxon>Eukaryota</taxon>
        <taxon>Fungi</taxon>
        <taxon>Dikarya</taxon>
        <taxon>Ascomycota</taxon>
        <taxon>Pezizomycotina</taxon>
        <taxon>Pezizomycetes</taxon>
        <taxon>Pezizales</taxon>
        <taxon>Pezizaceae</taxon>
        <taxon>Terfezia</taxon>
    </lineage>
</organism>
<feature type="region of interest" description="Disordered" evidence="1">
    <location>
        <begin position="836"/>
        <end position="876"/>
    </location>
</feature>
<dbReference type="AlphaFoldDB" id="A0A3N4LN12"/>
<sequence>MTVIKHNPAPSAVNPDQLLSTLRYQSAPTVLGLPEGSGINDDSGSQTLTSNIVVGHYFNNPLVTGYVREKHPPRKLLEGYEKLVKRQNCRRSKALRRLKEQGIWTVEPVNYDDLKVEASAVTRPPPTATTTSVIDLVPSVGPTNIILPVQPVGEVGKISDRKYRGVIGYNVGRTLQEVQKMFPPRIQELIEEIVEGHTSLRYVNRKYWYIYFKSEAAMQKLLENAPRSWIAREGRKDNDPKITIMKDRHSPSGSDSDSSSEDLGLARRSGGASPGANQLLDQHSISLQVEPDCTTQAKSIVSSANVTSLNQLVSAVGQTSVETASGLSRLSSVVEEEHLHSQYYEIQQALLHNINPVFNNAQDAVLSDKIPPSTAQSTAKPQEKHSSFVSNHSLRTSKPTSRTVEAQPVSSLRSPARLPPTLSISPTTSVSSAPNLSLNASDAEATSIFSDNPFVNETPQTIRWGSRAQDRPGRGELHRIIPTAVSTATKKAQFQATPRPNSVFINAPPGSSSRLGQVMARAWPQPNANITKEPSQSRERTQSASPVTFSMMGRSDTPVTVSTATRVVTPVIRSIVAERVNPESVTPEPNIPKPTTQELVNPITDSTTPPQLTITKTTIEAQTPITVSTIPEVPLIVSTTTASPNLLDLDEESLPISFHWESAFVLPSPVDGPSRSVSTIGDWRTDLAGLEWVEEEVADKGVMDEERNKSRHSGIEAVIRVIECGAGGKFKVDSKAEVIVGGLTVQGNTAITEEVSKEIADRTTPTTTDTEAKKEVNDYQSKTIDTLSDNKIVIKQEPEAEITDLSAIPIYETETTNTPNTTIKIKVSESFASTDMDHDEEWEDEGKAKKVVKKRTAGQRGHKSSSWRKDKKQDLVGSQLEFSRRAAREGALREILGVLRKLEKE</sequence>